<dbReference type="Proteomes" id="UP000808146">
    <property type="component" value="Unassembled WGS sequence"/>
</dbReference>
<keyword evidence="15" id="KW-0966">Cell projection</keyword>
<evidence type="ECO:0000256" key="4">
    <source>
        <dbReference type="ARBA" id="ARBA00022448"/>
    </source>
</evidence>
<keyword evidence="6 13" id="KW-0812">Transmembrane</keyword>
<keyword evidence="5 13" id="KW-1003">Cell membrane</keyword>
<evidence type="ECO:0000313" key="16">
    <source>
        <dbReference type="Proteomes" id="UP000808146"/>
    </source>
</evidence>
<evidence type="ECO:0000256" key="11">
    <source>
        <dbReference type="ARBA" id="ARBA00023225"/>
    </source>
</evidence>
<dbReference type="GO" id="GO:0044780">
    <property type="term" value="P:bacterial-type flagellum assembly"/>
    <property type="evidence" value="ECO:0007669"/>
    <property type="project" value="InterPro"/>
</dbReference>
<evidence type="ECO:0000256" key="8">
    <source>
        <dbReference type="ARBA" id="ARBA00022927"/>
    </source>
</evidence>
<keyword evidence="15" id="KW-0969">Cilium</keyword>
<feature type="transmembrane region" description="Helical" evidence="13">
    <location>
        <begin position="33"/>
        <end position="53"/>
    </location>
</feature>
<comment type="similarity">
    <text evidence="2 13">Belongs to the type III secretion exporter family.</text>
</comment>
<dbReference type="NCBIfam" id="TIGR00328">
    <property type="entry name" value="flhB"/>
    <property type="match status" value="1"/>
</dbReference>
<feature type="compositionally biased region" description="Basic and acidic residues" evidence="14">
    <location>
        <begin position="1"/>
        <end position="23"/>
    </location>
</feature>
<dbReference type="Pfam" id="PF01312">
    <property type="entry name" value="Bac_export_2"/>
    <property type="match status" value="1"/>
</dbReference>
<comment type="function">
    <text evidence="12 13">Required for formation of the rod structure in the basal body of the flagellar apparatus. Together with FliI and FliH, may constitute the export apparatus of flagellin.</text>
</comment>
<dbReference type="SUPFAM" id="SSF160544">
    <property type="entry name" value="EscU C-terminal domain-like"/>
    <property type="match status" value="1"/>
</dbReference>
<dbReference type="PANTHER" id="PTHR30531:SF12">
    <property type="entry name" value="FLAGELLAR BIOSYNTHETIC PROTEIN FLHB"/>
    <property type="match status" value="1"/>
</dbReference>
<keyword evidence="15" id="KW-0282">Flagellum</keyword>
<keyword evidence="11 13" id="KW-1006">Bacterial flagellum protein export</keyword>
<gene>
    <name evidence="13 15" type="primary">flhB</name>
    <name evidence="15" type="ORF">IPN75_14065</name>
</gene>
<dbReference type="InterPro" id="IPR029025">
    <property type="entry name" value="T3SS_substrate_exporter_C"/>
</dbReference>
<keyword evidence="9 13" id="KW-1133">Transmembrane helix</keyword>
<comment type="subcellular location">
    <subcellularLocation>
        <location evidence="1">Cell membrane</location>
        <topology evidence="1">Multi-pass membrane protein</topology>
    </subcellularLocation>
</comment>
<proteinExistence type="inferred from homology"/>
<evidence type="ECO:0000256" key="14">
    <source>
        <dbReference type="SAM" id="MobiDB-lite"/>
    </source>
</evidence>
<evidence type="ECO:0000256" key="5">
    <source>
        <dbReference type="ARBA" id="ARBA00022475"/>
    </source>
</evidence>
<feature type="region of interest" description="Disordered" evidence="14">
    <location>
        <begin position="359"/>
        <end position="380"/>
    </location>
</feature>
<evidence type="ECO:0000256" key="3">
    <source>
        <dbReference type="ARBA" id="ARBA00021622"/>
    </source>
</evidence>
<dbReference type="GO" id="GO:0005886">
    <property type="term" value="C:plasma membrane"/>
    <property type="evidence" value="ECO:0007669"/>
    <property type="project" value="UniProtKB-SubCell"/>
</dbReference>
<keyword evidence="7 13" id="KW-1005">Bacterial flagellum biogenesis</keyword>
<evidence type="ECO:0000313" key="15">
    <source>
        <dbReference type="EMBL" id="MBK8891400.1"/>
    </source>
</evidence>
<evidence type="ECO:0000256" key="10">
    <source>
        <dbReference type="ARBA" id="ARBA00023136"/>
    </source>
</evidence>
<organism evidence="15 16">
    <name type="scientific">Candidatus Dechloromonas phosphorivorans</name>
    <dbReference type="NCBI Taxonomy" id="2899244"/>
    <lineage>
        <taxon>Bacteria</taxon>
        <taxon>Pseudomonadati</taxon>
        <taxon>Pseudomonadota</taxon>
        <taxon>Betaproteobacteria</taxon>
        <taxon>Rhodocyclales</taxon>
        <taxon>Azonexaceae</taxon>
        <taxon>Dechloromonas</taxon>
    </lineage>
</organism>
<feature type="region of interest" description="Disordered" evidence="14">
    <location>
        <begin position="1"/>
        <end position="25"/>
    </location>
</feature>
<keyword evidence="4 13" id="KW-0813">Transport</keyword>
<dbReference type="PANTHER" id="PTHR30531">
    <property type="entry name" value="FLAGELLAR BIOSYNTHETIC PROTEIN FLHB"/>
    <property type="match status" value="1"/>
</dbReference>
<protein>
    <recommendedName>
        <fullName evidence="3 13">Flagellar biosynthetic protein FlhB</fullName>
    </recommendedName>
</protein>
<dbReference type="InterPro" id="IPR006135">
    <property type="entry name" value="T3SS_substrate_exporter"/>
</dbReference>
<dbReference type="PRINTS" id="PR00950">
    <property type="entry name" value="TYPE3IMSPROT"/>
</dbReference>
<sequence length="380" mass="41625">MAEDTGLERTEPASARRREEAREQGQVVHSRELSTLALLLAGGGGLWFLGAGISDRLLGLVRHGMELDRALAFAPNLMLTRLKEASVDMLLALSPLLLLFVLAAIASTLLLSGWLFSFKPMLPDFGRLDPIKGLSRVVSWNGVVEMIKAVGKTLLVGVVAAWVIWKNSGAVFSLAAEPLASGMTHMMQLVGTSFLVMAGSMALIVAVDIPFQLWDHEKKLRMTREEVRQENKETEGDPQVKAHIRSQQREMARRRMMSEVPKADVVVTNPTHYAVALRYRDGAMRAPMVVAKGAHLLAARIRTLAEEHHVPVLEAAPLARALYRHAELGDEIPAPLYTAVAEVLAYVYQLRRQQEFGGPLPQPPDLLPLPVGLDPGEVAA</sequence>
<keyword evidence="10 13" id="KW-0472">Membrane</keyword>
<evidence type="ECO:0000256" key="12">
    <source>
        <dbReference type="ARBA" id="ARBA00025078"/>
    </source>
</evidence>
<feature type="transmembrane region" description="Helical" evidence="13">
    <location>
        <begin position="89"/>
        <end position="116"/>
    </location>
</feature>
<dbReference type="GO" id="GO:0009306">
    <property type="term" value="P:protein secretion"/>
    <property type="evidence" value="ECO:0007669"/>
    <property type="project" value="InterPro"/>
</dbReference>
<name>A0A9D7LP69_9RHOO</name>
<dbReference type="EMBL" id="JADKBR010000017">
    <property type="protein sequence ID" value="MBK8891400.1"/>
    <property type="molecule type" value="Genomic_DNA"/>
</dbReference>
<dbReference type="InterPro" id="IPR006136">
    <property type="entry name" value="FlhB"/>
</dbReference>
<evidence type="ECO:0000256" key="6">
    <source>
        <dbReference type="ARBA" id="ARBA00022692"/>
    </source>
</evidence>
<dbReference type="AlphaFoldDB" id="A0A9D7LP69"/>
<evidence type="ECO:0000256" key="9">
    <source>
        <dbReference type="ARBA" id="ARBA00022989"/>
    </source>
</evidence>
<comment type="caution">
    <text evidence="15">The sequence shown here is derived from an EMBL/GenBank/DDBJ whole genome shotgun (WGS) entry which is preliminary data.</text>
</comment>
<feature type="compositionally biased region" description="Low complexity" evidence="14">
    <location>
        <begin position="368"/>
        <end position="380"/>
    </location>
</feature>
<dbReference type="Gene3D" id="3.40.1690.10">
    <property type="entry name" value="secretion proteins EscU"/>
    <property type="match status" value="1"/>
</dbReference>
<reference evidence="15" key="1">
    <citation type="submission" date="2020-10" db="EMBL/GenBank/DDBJ databases">
        <title>Connecting structure to function with the recovery of over 1000 high-quality activated sludge metagenome-assembled genomes encoding full-length rRNA genes using long-read sequencing.</title>
        <authorList>
            <person name="Singleton C.M."/>
            <person name="Petriglieri F."/>
            <person name="Kristensen J.M."/>
            <person name="Kirkegaard R.H."/>
            <person name="Michaelsen T.Y."/>
            <person name="Andersen M.H."/>
            <person name="Karst S.M."/>
            <person name="Dueholm M.S."/>
            <person name="Nielsen P.H."/>
            <person name="Albertsen M."/>
        </authorList>
    </citation>
    <scope>NUCLEOTIDE SEQUENCE</scope>
    <source>
        <strain evidence="15">OdNE_18-Q3-R46-58_BAT3C.305</strain>
    </source>
</reference>
<feature type="transmembrane region" description="Helical" evidence="13">
    <location>
        <begin position="137"/>
        <end position="165"/>
    </location>
</feature>
<feature type="transmembrane region" description="Helical" evidence="13">
    <location>
        <begin position="185"/>
        <end position="214"/>
    </location>
</feature>
<evidence type="ECO:0000256" key="2">
    <source>
        <dbReference type="ARBA" id="ARBA00010690"/>
    </source>
</evidence>
<accession>A0A9D7LP69</accession>
<evidence type="ECO:0000256" key="13">
    <source>
        <dbReference type="RuleBase" id="RU364091"/>
    </source>
</evidence>
<evidence type="ECO:0000256" key="1">
    <source>
        <dbReference type="ARBA" id="ARBA00004651"/>
    </source>
</evidence>
<dbReference type="FunFam" id="3.40.1690.10:FF:000001">
    <property type="entry name" value="Flagellar biosynthetic protein FlhB"/>
    <property type="match status" value="1"/>
</dbReference>
<evidence type="ECO:0000256" key="7">
    <source>
        <dbReference type="ARBA" id="ARBA00022795"/>
    </source>
</evidence>
<keyword evidence="8 13" id="KW-0653">Protein transport</keyword>